<evidence type="ECO:0000256" key="18">
    <source>
        <dbReference type="ARBA" id="ARBA00023277"/>
    </source>
</evidence>
<dbReference type="PANTHER" id="PTHR43435">
    <property type="entry name" value="RIBULOKINASE"/>
    <property type="match status" value="1"/>
</dbReference>
<accession>A0A7S0RG04</accession>
<dbReference type="SUPFAM" id="SSF51366">
    <property type="entry name" value="Ribulose-phoshate binding barrel"/>
    <property type="match status" value="1"/>
</dbReference>
<comment type="cofactor">
    <cofactor evidence="3">
        <name>Zn(2+)</name>
        <dbReference type="ChEBI" id="CHEBI:29105"/>
    </cofactor>
</comment>
<dbReference type="GO" id="GO:0005524">
    <property type="term" value="F:ATP binding"/>
    <property type="evidence" value="ECO:0007669"/>
    <property type="project" value="UniProtKB-KW"/>
</dbReference>
<evidence type="ECO:0000256" key="3">
    <source>
        <dbReference type="ARBA" id="ARBA00001947"/>
    </source>
</evidence>
<evidence type="ECO:0000256" key="4">
    <source>
        <dbReference type="ARBA" id="ARBA00001954"/>
    </source>
</evidence>
<dbReference type="UniPathway" id="UPA00618">
    <property type="reaction ID" value="UER00672"/>
</dbReference>
<dbReference type="Gene3D" id="3.20.20.70">
    <property type="entry name" value="Aldolase class I"/>
    <property type="match status" value="1"/>
</dbReference>
<dbReference type="GO" id="GO:0006163">
    <property type="term" value="P:purine nucleotide metabolic process"/>
    <property type="evidence" value="ECO:0007669"/>
    <property type="project" value="UniProtKB-ARBA"/>
</dbReference>
<dbReference type="CDD" id="cd07781">
    <property type="entry name" value="ASKHA_NBD_FGGY_L-RBK"/>
    <property type="match status" value="1"/>
</dbReference>
<protein>
    <recommendedName>
        <fullName evidence="24">Glycerol kinase</fullName>
    </recommendedName>
</protein>
<evidence type="ECO:0000256" key="11">
    <source>
        <dbReference type="ARBA" id="ARBA00022777"/>
    </source>
</evidence>
<evidence type="ECO:0000256" key="17">
    <source>
        <dbReference type="ARBA" id="ARBA00023235"/>
    </source>
</evidence>
<dbReference type="SUPFAM" id="SSF53067">
    <property type="entry name" value="Actin-like ATPase domain"/>
    <property type="match status" value="2"/>
</dbReference>
<comment type="catalytic activity">
    <reaction evidence="1">
        <text>D-ribulose 5-phosphate = D-xylulose 5-phosphate</text>
        <dbReference type="Rhea" id="RHEA:13677"/>
        <dbReference type="ChEBI" id="CHEBI:57737"/>
        <dbReference type="ChEBI" id="CHEBI:58121"/>
        <dbReference type="EC" id="5.1.3.1"/>
    </reaction>
</comment>
<evidence type="ECO:0008006" key="24">
    <source>
        <dbReference type="Google" id="ProtNLM"/>
    </source>
</evidence>
<reference evidence="23" key="1">
    <citation type="submission" date="2021-01" db="EMBL/GenBank/DDBJ databases">
        <authorList>
            <person name="Corre E."/>
            <person name="Pelletier E."/>
            <person name="Niang G."/>
            <person name="Scheremetjew M."/>
            <person name="Finn R."/>
            <person name="Kale V."/>
            <person name="Holt S."/>
            <person name="Cochrane G."/>
            <person name="Meng A."/>
            <person name="Brown T."/>
            <person name="Cohen L."/>
        </authorList>
    </citation>
    <scope>NUCLEOTIDE SEQUENCE</scope>
    <source>
        <strain evidence="23">SAG 11-49</strain>
    </source>
</reference>
<sequence>MTIANGNGHATKPFLLAIDGGTESIRAAVFDLQGHLKGSHAVEYETQFPRPGWAEQQPEDWWQGMGKAIKGALAAADVQPADIAAMSVDTTCCTVVALDAGGKPLRPALLWMDMRSAAEAGEAAATRDPAIRVNSGGEGPVSAEWMVPKSLWIKRHEPHVWAAAATICEYQDFINHRLTGVMCASVNNAAVRWHYSTQTGWPVSLLEKLNLSDLVPKWPQKVLALGEAVGGLTPEAAAHCGLPPGLLVAQGGADAFIGMIGLGVTQPGQMALLTGSSHLQLGLAAAPVSGRGIFGSYTGGLVPGLHVVEGGQTSTGSIVAWFKRVLCAPGTSYDALDAEAAAVAPGCDGLTALDHFQGNRTPHTDAASRGALVGLTLAHGRGHVMRSLMEGVACGTRLILDTMSRAGYTPTSVAIAGGATRSPLWLQIHADVCGVPFVLTRQPEAPLLGCAILAAVAAGAYADIPTAAKAMVAVERVVQPQPGAAALYAAAYARYTALYPALRPLQDLDKRCSSSASKRRLPSETGGERPAKLLAPGRSAMRGVVAPSILAADFARLGEEVALVLGDGAGPGEEPAASAASAAANGGGSAPGGPVGRWIHVDVFDGSQLARGNFTVGPPVVASLRACHPRAFLDVHLCVDEPEKYVDAVIEAGASSVTFHIEAPGLAPGRPDLAARQAGARALAARIHAAGARAGLALSPETPVDAVLPLAVEGEVDMVLAMTVTPGWGGQSFKSDMMDKVRALRAACPRMNIEVDGGITAETAPSAVEAGANILVAGTCVFRSPAALKAKANTSTTLRVAQLSQVYEETIRAIAAPLAAARRSLNGGEQAGAV</sequence>
<organism evidence="23">
    <name type="scientific">Chlamydomonas leiostraca</name>
    <dbReference type="NCBI Taxonomy" id="1034604"/>
    <lineage>
        <taxon>Eukaryota</taxon>
        <taxon>Viridiplantae</taxon>
        <taxon>Chlorophyta</taxon>
        <taxon>core chlorophytes</taxon>
        <taxon>Chlorophyceae</taxon>
        <taxon>CS clade</taxon>
        <taxon>Chlamydomonadales</taxon>
        <taxon>Chlamydomonadaceae</taxon>
        <taxon>Chlamydomonas</taxon>
    </lineage>
</organism>
<feature type="region of interest" description="Disordered" evidence="20">
    <location>
        <begin position="513"/>
        <end position="533"/>
    </location>
</feature>
<comment type="subunit">
    <text evidence="7">Homodimer.</text>
</comment>
<evidence type="ECO:0000313" key="23">
    <source>
        <dbReference type="EMBL" id="CAD8676468.1"/>
    </source>
</evidence>
<comment type="pathway">
    <text evidence="5">Polyol metabolism; glycerol degradation via glycerol kinase pathway; sn-glycerol 3-phosphate from glycerol: step 1/1.</text>
</comment>
<evidence type="ECO:0000256" key="16">
    <source>
        <dbReference type="ARBA" id="ARBA00023211"/>
    </source>
</evidence>
<feature type="domain" description="Carbohydrate kinase FGGY C-terminal" evidence="22">
    <location>
        <begin position="272"/>
        <end position="458"/>
    </location>
</feature>
<feature type="domain" description="Carbohydrate kinase FGGY N-terminal" evidence="21">
    <location>
        <begin position="15"/>
        <end position="261"/>
    </location>
</feature>
<keyword evidence="14" id="KW-0054">Arabinose catabolism</keyword>
<keyword evidence="13" id="KW-0067">ATP-binding</keyword>
<dbReference type="InterPro" id="IPR018484">
    <property type="entry name" value="FGGY_N"/>
</dbReference>
<dbReference type="InterPro" id="IPR043129">
    <property type="entry name" value="ATPase_NBD"/>
</dbReference>
<dbReference type="PROSITE" id="PS00445">
    <property type="entry name" value="FGGY_KINASES_2"/>
    <property type="match status" value="1"/>
</dbReference>
<dbReference type="GO" id="GO:0019569">
    <property type="term" value="P:L-arabinose catabolic process to D-xylulose 5-phosphate"/>
    <property type="evidence" value="ECO:0007669"/>
    <property type="project" value="InterPro"/>
</dbReference>
<dbReference type="PANTHER" id="PTHR43435:SF4">
    <property type="entry name" value="FGGY CARBOHYDRATE KINASE DOMAIN-CONTAINING PROTEIN"/>
    <property type="match status" value="1"/>
</dbReference>
<dbReference type="EMBL" id="HBFB01013239">
    <property type="protein sequence ID" value="CAD8676468.1"/>
    <property type="molecule type" value="Transcribed_RNA"/>
</dbReference>
<evidence type="ECO:0000259" key="22">
    <source>
        <dbReference type="Pfam" id="PF02782"/>
    </source>
</evidence>
<proteinExistence type="inferred from homology"/>
<keyword evidence="8" id="KW-0808">Transferase</keyword>
<dbReference type="GO" id="GO:0019563">
    <property type="term" value="P:glycerol catabolic process"/>
    <property type="evidence" value="ECO:0007669"/>
    <property type="project" value="UniProtKB-UniPathway"/>
</dbReference>
<evidence type="ECO:0000256" key="8">
    <source>
        <dbReference type="ARBA" id="ARBA00022679"/>
    </source>
</evidence>
<keyword evidence="11" id="KW-0418">Kinase</keyword>
<dbReference type="AlphaFoldDB" id="A0A7S0RG04"/>
<dbReference type="FunFam" id="3.20.20.70:FF:000191">
    <property type="entry name" value="ribulose-phosphate 3-epimerase isoform X2"/>
    <property type="match status" value="1"/>
</dbReference>
<comment type="function">
    <text evidence="19">Catalyzes the reversible epimerization of D-ribulose 5-phosphate to D-xylulose 5-phosphate.</text>
</comment>
<evidence type="ECO:0000256" key="15">
    <source>
        <dbReference type="ARBA" id="ARBA00023004"/>
    </source>
</evidence>
<dbReference type="GO" id="GO:0004750">
    <property type="term" value="F:D-ribulose-phosphate 3-epimerase activity"/>
    <property type="evidence" value="ECO:0007669"/>
    <property type="project" value="UniProtKB-EC"/>
</dbReference>
<evidence type="ECO:0000256" key="7">
    <source>
        <dbReference type="ARBA" id="ARBA00011738"/>
    </source>
</evidence>
<evidence type="ECO:0000256" key="2">
    <source>
        <dbReference type="ARBA" id="ARBA00001936"/>
    </source>
</evidence>
<evidence type="ECO:0000256" key="12">
    <source>
        <dbReference type="ARBA" id="ARBA00022833"/>
    </source>
</evidence>
<dbReference type="GO" id="GO:0046496">
    <property type="term" value="P:nicotinamide nucleotide metabolic process"/>
    <property type="evidence" value="ECO:0007669"/>
    <property type="project" value="UniProtKB-ARBA"/>
</dbReference>
<keyword evidence="17" id="KW-0413">Isomerase</keyword>
<name>A0A7S0RG04_9CHLO</name>
<keyword evidence="9" id="KW-0479">Metal-binding</keyword>
<dbReference type="InterPro" id="IPR011060">
    <property type="entry name" value="RibuloseP-bd_barrel"/>
</dbReference>
<evidence type="ECO:0000256" key="5">
    <source>
        <dbReference type="ARBA" id="ARBA00005190"/>
    </source>
</evidence>
<dbReference type="Pfam" id="PF00370">
    <property type="entry name" value="FGGY_N"/>
    <property type="match status" value="1"/>
</dbReference>
<comment type="similarity">
    <text evidence="6">Belongs to the ribulose-phosphate 3-epimerase family.</text>
</comment>
<comment type="cofactor">
    <cofactor evidence="4">
        <name>Fe(2+)</name>
        <dbReference type="ChEBI" id="CHEBI:29033"/>
    </cofactor>
</comment>
<keyword evidence="16" id="KW-0464">Manganese</keyword>
<dbReference type="GO" id="GO:0046872">
    <property type="term" value="F:metal ion binding"/>
    <property type="evidence" value="ECO:0007669"/>
    <property type="project" value="UniProtKB-KW"/>
</dbReference>
<keyword evidence="10" id="KW-0547">Nucleotide-binding</keyword>
<evidence type="ECO:0000256" key="20">
    <source>
        <dbReference type="SAM" id="MobiDB-lite"/>
    </source>
</evidence>
<evidence type="ECO:0000256" key="6">
    <source>
        <dbReference type="ARBA" id="ARBA00009541"/>
    </source>
</evidence>
<dbReference type="Pfam" id="PF02782">
    <property type="entry name" value="FGGY_C"/>
    <property type="match status" value="1"/>
</dbReference>
<keyword evidence="15" id="KW-0408">Iron</keyword>
<dbReference type="GO" id="GO:0019150">
    <property type="term" value="F:D-ribulokinase activity"/>
    <property type="evidence" value="ECO:0007669"/>
    <property type="project" value="TreeGrafter"/>
</dbReference>
<evidence type="ECO:0000256" key="13">
    <source>
        <dbReference type="ARBA" id="ARBA00022840"/>
    </source>
</evidence>
<dbReference type="InterPro" id="IPR018485">
    <property type="entry name" value="FGGY_C"/>
</dbReference>
<evidence type="ECO:0000256" key="1">
    <source>
        <dbReference type="ARBA" id="ARBA00001782"/>
    </source>
</evidence>
<dbReference type="InterPro" id="IPR013785">
    <property type="entry name" value="Aldolase_TIM"/>
</dbReference>
<evidence type="ECO:0000256" key="14">
    <source>
        <dbReference type="ARBA" id="ARBA00022935"/>
    </source>
</evidence>
<dbReference type="InterPro" id="IPR018483">
    <property type="entry name" value="Carb_kinase_FGGY_CS"/>
</dbReference>
<dbReference type="GO" id="GO:0006091">
    <property type="term" value="P:generation of precursor metabolites and energy"/>
    <property type="evidence" value="ECO:0007669"/>
    <property type="project" value="UniProtKB-ARBA"/>
</dbReference>
<evidence type="ECO:0000256" key="19">
    <source>
        <dbReference type="ARBA" id="ARBA00057323"/>
    </source>
</evidence>
<dbReference type="GO" id="GO:0005737">
    <property type="term" value="C:cytoplasm"/>
    <property type="evidence" value="ECO:0007669"/>
    <property type="project" value="TreeGrafter"/>
</dbReference>
<dbReference type="InterPro" id="IPR005929">
    <property type="entry name" value="Ribulokinase"/>
</dbReference>
<keyword evidence="12" id="KW-0862">Zinc</keyword>
<dbReference type="CDD" id="cd00429">
    <property type="entry name" value="RPE"/>
    <property type="match status" value="1"/>
</dbReference>
<comment type="cofactor">
    <cofactor evidence="2">
        <name>Mn(2+)</name>
        <dbReference type="ChEBI" id="CHEBI:29035"/>
    </cofactor>
</comment>
<gene>
    <name evidence="23" type="ORF">CLEI1391_LOCUS7464</name>
</gene>
<evidence type="ECO:0000256" key="10">
    <source>
        <dbReference type="ARBA" id="ARBA00022741"/>
    </source>
</evidence>
<keyword evidence="18" id="KW-0119">Carbohydrate metabolism</keyword>
<dbReference type="Pfam" id="PF00834">
    <property type="entry name" value="Ribul_P_3_epim"/>
    <property type="match status" value="1"/>
</dbReference>
<dbReference type="InterPro" id="IPR000056">
    <property type="entry name" value="Ribul_P_3_epim-like"/>
</dbReference>
<dbReference type="Gene3D" id="3.30.420.40">
    <property type="match status" value="2"/>
</dbReference>
<evidence type="ECO:0000256" key="9">
    <source>
        <dbReference type="ARBA" id="ARBA00022723"/>
    </source>
</evidence>
<evidence type="ECO:0000259" key="21">
    <source>
        <dbReference type="Pfam" id="PF00370"/>
    </source>
</evidence>
<dbReference type="GO" id="GO:0008741">
    <property type="term" value="F:ribulokinase activity"/>
    <property type="evidence" value="ECO:0007669"/>
    <property type="project" value="InterPro"/>
</dbReference>